<dbReference type="SUPFAM" id="SSF55205">
    <property type="entry name" value="EPT/RTPC-like"/>
    <property type="match status" value="2"/>
</dbReference>
<dbReference type="Gene3D" id="3.65.10.20">
    <property type="entry name" value="RNA 3'-terminal phosphate cyclase domain"/>
    <property type="match status" value="1"/>
</dbReference>
<dbReference type="WBParaSite" id="maker-uti_cns_0016488-snap-gene-0.2-mRNA-1">
    <property type="protein sequence ID" value="maker-uti_cns_0016488-snap-gene-0.2-mRNA-1"/>
    <property type="gene ID" value="maker-uti_cns_0016488-snap-gene-0.2"/>
</dbReference>
<keyword evidence="4" id="KW-0436">Ligase</keyword>
<dbReference type="InterPro" id="IPR023797">
    <property type="entry name" value="RNA3'_phos_cyclase_dom"/>
</dbReference>
<dbReference type="GO" id="GO:0000166">
    <property type="term" value="F:nucleotide binding"/>
    <property type="evidence" value="ECO:0007669"/>
    <property type="project" value="UniProtKB-KW"/>
</dbReference>
<dbReference type="InterPro" id="IPR017770">
    <property type="entry name" value="RNA3'_term_phos_cyc_type_1"/>
</dbReference>
<evidence type="ECO:0000256" key="7">
    <source>
        <dbReference type="ARBA" id="ARBA00032543"/>
    </source>
</evidence>
<reference evidence="14" key="1">
    <citation type="submission" date="2016-11" db="UniProtKB">
        <authorList>
            <consortium name="WormBaseParasite"/>
        </authorList>
    </citation>
    <scope>IDENTIFICATION</scope>
</reference>
<feature type="domain" description="RNA 3'-terminal phosphate cyclase insert" evidence="11">
    <location>
        <begin position="573"/>
        <end position="678"/>
    </location>
</feature>
<evidence type="ECO:0000256" key="6">
    <source>
        <dbReference type="ARBA" id="ARBA00024481"/>
    </source>
</evidence>
<dbReference type="Gene3D" id="3.30.360.20">
    <property type="entry name" value="RNA 3'-terminal phosphate cyclase, insert domain"/>
    <property type="match status" value="1"/>
</dbReference>
<comment type="function">
    <text evidence="8">Catalyzes the conversion of 3'-phosphate to a 2',3'-cyclic phosphodiester at the end of RNA. The mechanism of action of the enzyme occurs in 3 steps: (A) adenylation of the enzyme by ATP; (B) transfer of adenylate to an RNA-N3'P to produce RNA-N3'PP5'A; (C) and attack of the adjacent 2'-hydroxyl on the 3'-phosphorus in the diester linkage to produce the cyclic end product. Likely functions in some aspects of cellular RNA processing. Function plays an important role in regulating axon regeneration by inhibiting central nervous system (CNS) axon regeneration following optic nerve injury.</text>
</comment>
<evidence type="ECO:0000259" key="11">
    <source>
        <dbReference type="Pfam" id="PF05189"/>
    </source>
</evidence>
<dbReference type="AlphaFoldDB" id="A0A1I8ISR3"/>
<evidence type="ECO:0000256" key="1">
    <source>
        <dbReference type="ARBA" id="ARBA00009206"/>
    </source>
</evidence>
<comment type="catalytic activity">
    <reaction evidence="6">
        <text>a 3'-end 3'-phospho-ribonucleotide-RNA + ATP = a 3'-end 2',3'-cyclophospho-ribonucleotide-RNA + AMP + diphosphate</text>
        <dbReference type="Rhea" id="RHEA:23976"/>
        <dbReference type="Rhea" id="RHEA-COMP:10463"/>
        <dbReference type="Rhea" id="RHEA-COMP:10464"/>
        <dbReference type="ChEBI" id="CHEBI:30616"/>
        <dbReference type="ChEBI" id="CHEBI:33019"/>
        <dbReference type="ChEBI" id="CHEBI:83062"/>
        <dbReference type="ChEBI" id="CHEBI:83064"/>
        <dbReference type="ChEBI" id="CHEBI:456215"/>
        <dbReference type="EC" id="6.5.1.4"/>
    </reaction>
</comment>
<dbReference type="FunFam" id="3.30.360.20:FF:000002">
    <property type="entry name" value="RNA terminal phosphate cyclase-like 1"/>
    <property type="match status" value="1"/>
</dbReference>
<keyword evidence="13" id="KW-1185">Reference proteome</keyword>
<keyword evidence="5" id="KW-0547">Nucleotide-binding</keyword>
<organism evidence="13 14">
    <name type="scientific">Macrostomum lignano</name>
    <dbReference type="NCBI Taxonomy" id="282301"/>
    <lineage>
        <taxon>Eukaryota</taxon>
        <taxon>Metazoa</taxon>
        <taxon>Spiralia</taxon>
        <taxon>Lophotrochozoa</taxon>
        <taxon>Platyhelminthes</taxon>
        <taxon>Rhabditophora</taxon>
        <taxon>Macrostomorpha</taxon>
        <taxon>Macrostomida</taxon>
        <taxon>Macrostomidae</taxon>
        <taxon>Macrostomum</taxon>
    </lineage>
</organism>
<comment type="similarity">
    <text evidence="1">Belongs to the RNA 3'-terminal cyclase family. Type 1 subfamily.</text>
</comment>
<feature type="domain" description="E3 ubiquitin ligase UBR4 C-terminal" evidence="12">
    <location>
        <begin position="1"/>
        <end position="181"/>
    </location>
</feature>
<dbReference type="GO" id="GO:0003963">
    <property type="term" value="F:RNA-3'-phosphate cyclase activity"/>
    <property type="evidence" value="ECO:0007669"/>
    <property type="project" value="UniProtKB-EC"/>
</dbReference>
<keyword evidence="9" id="KW-0862">Zinc</keyword>
<comment type="similarity">
    <text evidence="9">Belongs to the UBR4 family.</text>
</comment>
<evidence type="ECO:0000256" key="2">
    <source>
        <dbReference type="ARBA" id="ARBA00012725"/>
    </source>
</evidence>
<name>A0A1I8ISR3_9PLAT</name>
<dbReference type="InterPro" id="IPR036553">
    <property type="entry name" value="RPTC_insert"/>
</dbReference>
<dbReference type="GO" id="GO:0008270">
    <property type="term" value="F:zinc ion binding"/>
    <property type="evidence" value="ECO:0007669"/>
    <property type="project" value="UniProtKB-KW"/>
</dbReference>
<dbReference type="InterPro" id="IPR000228">
    <property type="entry name" value="RNA3'_term_phos_cyc"/>
</dbReference>
<protein>
    <recommendedName>
        <fullName evidence="3">RNA 3'-terminal phosphate cyclase</fullName>
        <ecNumber evidence="2">6.5.1.4</ecNumber>
    </recommendedName>
    <alternativeName>
        <fullName evidence="7">RNA terminal phosphate cyclase domain-containing protein 1</fullName>
    </alternativeName>
</protein>
<sequence length="761" mass="81984">VSSTEQLGPLAESLLDTLRSASRDASAKIEATRQRTREEKKRLAMAQRQKALQNLKMSTNSKGQVRASLSAVGTLAEDVKEESGLVCCICREGYRHQPVKLEELEARPRKTQGISTVTAFTVIHIECHVSAVKHSRERGEWDSAFLHNGNVRCNGLLPLYGPAVQALGFASCLSRHHSCLQRSFSDETLGGGRQSNAQLLPYLLHLGLHLFSAKDGEAKEEPLQRQYLEAPAKSWLEASWTLDGPYYRCAMSFFLHGPRQWAANRLRHLRRLLYHAHAAATTPVGSAALASTEPRTGSPEDYRTVYKPALMFFGLIDSYYRILFVNAKQSGSESWAKCLTDYLRHNDAQVIDCCNRVLRVFEDDLLPCESIDEFFDCAGLLEQAPNPMQFLKDTLEAKGGQILRNAIALSSLLGRPVQICRIRAGRDKPGLKAQHNAGIQLLQQIVKADCCGCQRDSQTVTFRPPPAGAGSVSAIADIGTAGSVCLLVQAALPVLAFADSPSLLSLRGGTNVDFAPPAEHFTGTLAPLLESTLGLRFRLSLARRGFYPRGGGQLALEVTPAPRGAPLAPIRLLDPGQLVRVTGVAHACGAIPARVAQQMASAARQLLLTALGSNTDPTAFFVDIVVDKSSQSVGNGCGISLTAHSSTGCLLGANAIGRRGVPAHDVAAEAVNQLLADVKRGVCVDVHTQDQLVIFMALAEGESAIRVGPLTLHTRTAVHVAKMLTGVNFSVSEDTTKPGKTDCDGEGNCVLSCRGLGLKRD</sequence>
<dbReference type="InterPro" id="IPR013791">
    <property type="entry name" value="RNA3'-term_phos_cycl_insert"/>
</dbReference>
<evidence type="ECO:0000256" key="8">
    <source>
        <dbReference type="ARBA" id="ARBA00045867"/>
    </source>
</evidence>
<dbReference type="GO" id="GO:0006396">
    <property type="term" value="P:RNA processing"/>
    <property type="evidence" value="ECO:0007669"/>
    <property type="project" value="InterPro"/>
</dbReference>
<dbReference type="GO" id="GO:0005634">
    <property type="term" value="C:nucleus"/>
    <property type="evidence" value="ECO:0007669"/>
    <property type="project" value="TreeGrafter"/>
</dbReference>
<dbReference type="Pfam" id="PF05189">
    <property type="entry name" value="RTC_insert"/>
    <property type="match status" value="1"/>
</dbReference>
<evidence type="ECO:0000313" key="13">
    <source>
        <dbReference type="Proteomes" id="UP000095280"/>
    </source>
</evidence>
<evidence type="ECO:0000256" key="5">
    <source>
        <dbReference type="ARBA" id="ARBA00022741"/>
    </source>
</evidence>
<dbReference type="InterPro" id="IPR025704">
    <property type="entry name" value="E3_Ub_ligase_UBR4_C"/>
</dbReference>
<feature type="region of interest" description="UBR4 E3 catalytic module" evidence="9">
    <location>
        <begin position="1"/>
        <end position="398"/>
    </location>
</feature>
<dbReference type="InterPro" id="IPR013792">
    <property type="entry name" value="RNA3'P_cycl/enolpyr_Trfase_a/b"/>
</dbReference>
<feature type="domain" description="RNA 3'-terminal phosphate cyclase" evidence="10">
    <location>
        <begin position="397"/>
        <end position="731"/>
    </location>
</feature>
<evidence type="ECO:0000259" key="12">
    <source>
        <dbReference type="Pfam" id="PF13764"/>
    </source>
</evidence>
<dbReference type="EC" id="6.5.1.4" evidence="2"/>
<dbReference type="PANTHER" id="PTHR11096:SF0">
    <property type="entry name" value="RNA 3'-TERMINAL PHOSPHATE CYCLASE"/>
    <property type="match status" value="1"/>
</dbReference>
<accession>A0A1I8ISR3</accession>
<keyword evidence="9" id="KW-0863">Zinc-finger</keyword>
<dbReference type="PROSITE" id="PS01287">
    <property type="entry name" value="RTC"/>
    <property type="match status" value="1"/>
</dbReference>
<keyword evidence="9" id="KW-0479">Metal-binding</keyword>
<dbReference type="Proteomes" id="UP000095280">
    <property type="component" value="Unplaced"/>
</dbReference>
<dbReference type="Pfam" id="PF01137">
    <property type="entry name" value="RTC"/>
    <property type="match status" value="1"/>
</dbReference>
<dbReference type="Pfam" id="PF13764">
    <property type="entry name" value="E3_UbLigase_R4"/>
    <property type="match status" value="1"/>
</dbReference>
<dbReference type="InterPro" id="IPR037136">
    <property type="entry name" value="RNA3'_phos_cyclase_dom_sf"/>
</dbReference>
<evidence type="ECO:0000259" key="10">
    <source>
        <dbReference type="Pfam" id="PF01137"/>
    </source>
</evidence>
<dbReference type="PANTHER" id="PTHR11096">
    <property type="entry name" value="RNA 3' TERMINAL PHOSPHATE CYCLASE"/>
    <property type="match status" value="1"/>
</dbReference>
<evidence type="ECO:0000256" key="4">
    <source>
        <dbReference type="ARBA" id="ARBA00022598"/>
    </source>
</evidence>
<dbReference type="InterPro" id="IPR020719">
    <property type="entry name" value="RNA3'_term_phos_cycl-like_CS"/>
</dbReference>
<proteinExistence type="inferred from homology"/>
<evidence type="ECO:0000313" key="14">
    <source>
        <dbReference type="WBParaSite" id="maker-uti_cns_0016488-snap-gene-0.2-mRNA-1"/>
    </source>
</evidence>
<dbReference type="SUPFAM" id="SSF52913">
    <property type="entry name" value="RNA 3'-terminal phosphate cyclase, RPTC, insert domain"/>
    <property type="match status" value="1"/>
</dbReference>
<evidence type="ECO:0000256" key="9">
    <source>
        <dbReference type="PROSITE-ProRule" id="PRU01388"/>
    </source>
</evidence>
<dbReference type="PROSITE" id="PS52043">
    <property type="entry name" value="UBR4_E3"/>
    <property type="match status" value="1"/>
</dbReference>
<evidence type="ECO:0000256" key="3">
    <source>
        <dbReference type="ARBA" id="ARBA00021428"/>
    </source>
</evidence>
<dbReference type="NCBIfam" id="TIGR03399">
    <property type="entry name" value="RNA_3prim_cycl"/>
    <property type="match status" value="1"/>
</dbReference>